<dbReference type="PANTHER" id="PTHR23404">
    <property type="entry name" value="MOLYBDOPTERIN SYNTHASE RELATED"/>
    <property type="match status" value="1"/>
</dbReference>
<name>A0A2W5A897_9SPHN</name>
<keyword evidence="5" id="KW-0501">Molybdenum cofactor biosynthesis</keyword>
<comment type="similarity">
    <text evidence="2">Belongs to the MoaE family.</text>
</comment>
<evidence type="ECO:0000256" key="9">
    <source>
        <dbReference type="ARBA" id="ARBA00030407"/>
    </source>
</evidence>
<protein>
    <recommendedName>
        <fullName evidence="4">Molybdopterin synthase catalytic subunit</fullName>
        <ecNumber evidence="3">2.8.1.12</ecNumber>
    </recommendedName>
    <alternativeName>
        <fullName evidence="10">MPT synthase subunit 2</fullName>
    </alternativeName>
    <alternativeName>
        <fullName evidence="8">Molybdenum cofactor biosynthesis protein E</fullName>
    </alternativeName>
    <alternativeName>
        <fullName evidence="9">Molybdopterin-converting factor large subunit</fullName>
    </alternativeName>
    <alternativeName>
        <fullName evidence="11">Molybdopterin-converting factor subunit 2</fullName>
    </alternativeName>
</protein>
<dbReference type="UniPathway" id="UPA00344"/>
<proteinExistence type="inferred from homology"/>
<dbReference type="Pfam" id="PF02391">
    <property type="entry name" value="MoaE"/>
    <property type="match status" value="1"/>
</dbReference>
<comment type="caution">
    <text evidence="13">The sequence shown here is derived from an EMBL/GenBank/DDBJ whole genome shotgun (WGS) entry which is preliminary data.</text>
</comment>
<evidence type="ECO:0000256" key="4">
    <source>
        <dbReference type="ARBA" id="ARBA00013858"/>
    </source>
</evidence>
<evidence type="ECO:0000256" key="10">
    <source>
        <dbReference type="ARBA" id="ARBA00030781"/>
    </source>
</evidence>
<dbReference type="AlphaFoldDB" id="A0A2W5A897"/>
<evidence type="ECO:0000256" key="6">
    <source>
        <dbReference type="ARBA" id="ARBA00025448"/>
    </source>
</evidence>
<dbReference type="EC" id="2.8.1.12" evidence="3"/>
<evidence type="ECO:0000256" key="7">
    <source>
        <dbReference type="ARBA" id="ARBA00026066"/>
    </source>
</evidence>
<dbReference type="GO" id="GO:0030366">
    <property type="term" value="F:molybdopterin synthase activity"/>
    <property type="evidence" value="ECO:0007669"/>
    <property type="project" value="UniProtKB-EC"/>
</dbReference>
<sequence>MIEVRVHPDPIDPAAELARVEALGCGGVASFTGLVRGSDGVSALHLDHYPGMTERVLTELAEAAKARWSLDGVVIVHRVGAMQPGERIVIVVAGARHRGPALEACAYLIDRLKVDAPFWKRESAGAGDRWVEARDSDHAAAARH</sequence>
<evidence type="ECO:0000256" key="11">
    <source>
        <dbReference type="ARBA" id="ARBA00032474"/>
    </source>
</evidence>
<comment type="catalytic activity">
    <reaction evidence="12">
        <text>2 [molybdopterin-synthase sulfur-carrier protein]-C-terminal-Gly-aminoethanethioate + cyclic pyranopterin phosphate + H2O = molybdopterin + 2 [molybdopterin-synthase sulfur-carrier protein]-C-terminal Gly-Gly + 2 H(+)</text>
        <dbReference type="Rhea" id="RHEA:26333"/>
        <dbReference type="Rhea" id="RHEA-COMP:12202"/>
        <dbReference type="Rhea" id="RHEA-COMP:19907"/>
        <dbReference type="ChEBI" id="CHEBI:15377"/>
        <dbReference type="ChEBI" id="CHEBI:15378"/>
        <dbReference type="ChEBI" id="CHEBI:58698"/>
        <dbReference type="ChEBI" id="CHEBI:59648"/>
        <dbReference type="ChEBI" id="CHEBI:90778"/>
        <dbReference type="ChEBI" id="CHEBI:232372"/>
        <dbReference type="EC" id="2.8.1.12"/>
    </reaction>
</comment>
<dbReference type="Proteomes" id="UP000249066">
    <property type="component" value="Unassembled WGS sequence"/>
</dbReference>
<evidence type="ECO:0000256" key="1">
    <source>
        <dbReference type="ARBA" id="ARBA00005046"/>
    </source>
</evidence>
<gene>
    <name evidence="13" type="ORF">DI623_05435</name>
</gene>
<dbReference type="InterPro" id="IPR003448">
    <property type="entry name" value="Mopterin_biosynth_MoaE"/>
</dbReference>
<dbReference type="CDD" id="cd00756">
    <property type="entry name" value="MoaE"/>
    <property type="match status" value="1"/>
</dbReference>
<dbReference type="SUPFAM" id="SSF54690">
    <property type="entry name" value="Molybdopterin synthase subunit MoaE"/>
    <property type="match status" value="1"/>
</dbReference>
<reference evidence="13 14" key="1">
    <citation type="submission" date="2017-08" db="EMBL/GenBank/DDBJ databases">
        <title>Infants hospitalized years apart are colonized by the same room-sourced microbial strains.</title>
        <authorList>
            <person name="Brooks B."/>
            <person name="Olm M.R."/>
            <person name="Firek B.A."/>
            <person name="Baker R."/>
            <person name="Thomas B.C."/>
            <person name="Morowitz M.J."/>
            <person name="Banfield J.F."/>
        </authorList>
    </citation>
    <scope>NUCLEOTIDE SEQUENCE [LARGE SCALE GENOMIC DNA]</scope>
    <source>
        <strain evidence="13">S2_018_000_R2_101</strain>
    </source>
</reference>
<evidence type="ECO:0000256" key="8">
    <source>
        <dbReference type="ARBA" id="ARBA00029745"/>
    </source>
</evidence>
<comment type="pathway">
    <text evidence="1">Cofactor biosynthesis; molybdopterin biosynthesis.</text>
</comment>
<accession>A0A2W5A897</accession>
<evidence type="ECO:0000256" key="2">
    <source>
        <dbReference type="ARBA" id="ARBA00005426"/>
    </source>
</evidence>
<evidence type="ECO:0000256" key="3">
    <source>
        <dbReference type="ARBA" id="ARBA00011950"/>
    </source>
</evidence>
<evidence type="ECO:0000313" key="14">
    <source>
        <dbReference type="Proteomes" id="UP000249066"/>
    </source>
</evidence>
<evidence type="ECO:0000256" key="5">
    <source>
        <dbReference type="ARBA" id="ARBA00023150"/>
    </source>
</evidence>
<dbReference type="InterPro" id="IPR036563">
    <property type="entry name" value="MoaE_sf"/>
</dbReference>
<dbReference type="EMBL" id="QFNN01000019">
    <property type="protein sequence ID" value="PZO90860.1"/>
    <property type="molecule type" value="Genomic_DNA"/>
</dbReference>
<evidence type="ECO:0000256" key="12">
    <source>
        <dbReference type="ARBA" id="ARBA00049878"/>
    </source>
</evidence>
<evidence type="ECO:0000313" key="13">
    <source>
        <dbReference type="EMBL" id="PZO90860.1"/>
    </source>
</evidence>
<dbReference type="GO" id="GO:0006777">
    <property type="term" value="P:Mo-molybdopterin cofactor biosynthetic process"/>
    <property type="evidence" value="ECO:0007669"/>
    <property type="project" value="UniProtKB-KW"/>
</dbReference>
<comment type="subunit">
    <text evidence="7">Heterotetramer of 2 MoaD subunits and 2 MoaE subunits. Also stable as homodimer. The enzyme changes between these two forms during catalysis.</text>
</comment>
<organism evidence="13 14">
    <name type="scientific">Sphingomonas sanxanigenens</name>
    <dbReference type="NCBI Taxonomy" id="397260"/>
    <lineage>
        <taxon>Bacteria</taxon>
        <taxon>Pseudomonadati</taxon>
        <taxon>Pseudomonadota</taxon>
        <taxon>Alphaproteobacteria</taxon>
        <taxon>Sphingomonadales</taxon>
        <taxon>Sphingomonadaceae</taxon>
        <taxon>Sphingomonas</taxon>
    </lineage>
</organism>
<dbReference type="Gene3D" id="3.90.1170.40">
    <property type="entry name" value="Molybdopterin biosynthesis MoaE subunit"/>
    <property type="match status" value="1"/>
</dbReference>
<comment type="function">
    <text evidence="6">Converts molybdopterin precursor Z into molybdopterin. This requires the incorporation of two sulfur atoms into precursor Z to generate a dithiolene group. The sulfur is provided by MoaD.</text>
</comment>